<gene>
    <name evidence="2" type="ORF">LIER_37994</name>
</gene>
<proteinExistence type="predicted"/>
<accession>A0AAV3PX31</accession>
<feature type="region of interest" description="Disordered" evidence="1">
    <location>
        <begin position="51"/>
        <end position="133"/>
    </location>
</feature>
<sequence>MSALGSEMTKEAKASASLVSGSFRNGFCRYTEALDSIDDLDYLDYLDKMTGKAPLRHGVSTRAQSALGGTHNPRFDIPLPNTKEQGRKPPLEGDTEHAKATSEERRAPPKSTQVDVNREEGQVPCPEEPVQNE</sequence>
<evidence type="ECO:0000313" key="2">
    <source>
        <dbReference type="EMBL" id="GAA0154910.1"/>
    </source>
</evidence>
<evidence type="ECO:0000256" key="1">
    <source>
        <dbReference type="SAM" id="MobiDB-lite"/>
    </source>
</evidence>
<dbReference type="AlphaFoldDB" id="A0AAV3PX31"/>
<organism evidence="2 3">
    <name type="scientific">Lithospermum erythrorhizon</name>
    <name type="common">Purple gromwell</name>
    <name type="synonym">Lithospermum officinale var. erythrorhizon</name>
    <dbReference type="NCBI Taxonomy" id="34254"/>
    <lineage>
        <taxon>Eukaryota</taxon>
        <taxon>Viridiplantae</taxon>
        <taxon>Streptophyta</taxon>
        <taxon>Embryophyta</taxon>
        <taxon>Tracheophyta</taxon>
        <taxon>Spermatophyta</taxon>
        <taxon>Magnoliopsida</taxon>
        <taxon>eudicotyledons</taxon>
        <taxon>Gunneridae</taxon>
        <taxon>Pentapetalae</taxon>
        <taxon>asterids</taxon>
        <taxon>lamiids</taxon>
        <taxon>Boraginales</taxon>
        <taxon>Boraginaceae</taxon>
        <taxon>Boraginoideae</taxon>
        <taxon>Lithospermeae</taxon>
        <taxon>Lithospermum</taxon>
    </lineage>
</organism>
<name>A0AAV3PX31_LITER</name>
<comment type="caution">
    <text evidence="2">The sequence shown here is derived from an EMBL/GenBank/DDBJ whole genome shotgun (WGS) entry which is preliminary data.</text>
</comment>
<evidence type="ECO:0000313" key="3">
    <source>
        <dbReference type="Proteomes" id="UP001454036"/>
    </source>
</evidence>
<protein>
    <submittedName>
        <fullName evidence="2">Uncharacterized protein</fullName>
    </submittedName>
</protein>
<dbReference type="EMBL" id="BAABME010018754">
    <property type="protein sequence ID" value="GAA0154910.1"/>
    <property type="molecule type" value="Genomic_DNA"/>
</dbReference>
<keyword evidence="3" id="KW-1185">Reference proteome</keyword>
<feature type="compositionally biased region" description="Basic and acidic residues" evidence="1">
    <location>
        <begin position="84"/>
        <end position="107"/>
    </location>
</feature>
<reference evidence="2 3" key="1">
    <citation type="submission" date="2024-01" db="EMBL/GenBank/DDBJ databases">
        <title>The complete chloroplast genome sequence of Lithospermum erythrorhizon: insights into the phylogenetic relationship among Boraginaceae species and the maternal lineages of purple gromwells.</title>
        <authorList>
            <person name="Okada T."/>
            <person name="Watanabe K."/>
        </authorList>
    </citation>
    <scope>NUCLEOTIDE SEQUENCE [LARGE SCALE GENOMIC DNA]</scope>
</reference>
<dbReference type="Proteomes" id="UP001454036">
    <property type="component" value="Unassembled WGS sequence"/>
</dbReference>